<dbReference type="Proteomes" id="UP000461506">
    <property type="component" value="Unassembled WGS sequence"/>
</dbReference>
<dbReference type="Pfam" id="PF15714">
    <property type="entry name" value="SpoVT_C"/>
    <property type="match status" value="1"/>
</dbReference>
<dbReference type="GO" id="GO:0003677">
    <property type="term" value="F:DNA binding"/>
    <property type="evidence" value="ECO:0007669"/>
    <property type="project" value="UniProtKB-KW"/>
</dbReference>
<dbReference type="RefSeq" id="WP_005934668.1">
    <property type="nucleotide sequence ID" value="NZ_CABVEJ010000004.1"/>
</dbReference>
<organism evidence="3 5">
    <name type="scientific">Faecalibacterium prausnitzii</name>
    <dbReference type="NCBI Taxonomy" id="853"/>
    <lineage>
        <taxon>Bacteria</taxon>
        <taxon>Bacillati</taxon>
        <taxon>Bacillota</taxon>
        <taxon>Clostridia</taxon>
        <taxon>Eubacteriales</taxon>
        <taxon>Oscillospiraceae</taxon>
        <taxon>Faecalibacterium</taxon>
    </lineage>
</organism>
<dbReference type="EMBL" id="CP023819">
    <property type="protein sequence ID" value="ATL90374.1"/>
    <property type="molecule type" value="Genomic_DNA"/>
</dbReference>
<keyword evidence="3" id="KW-0238">DNA-binding</keyword>
<dbReference type="InterPro" id="IPR052731">
    <property type="entry name" value="B_subtilis_Trans_State_Reg"/>
</dbReference>
<dbReference type="Gene3D" id="2.10.260.10">
    <property type="match status" value="1"/>
</dbReference>
<evidence type="ECO:0000259" key="1">
    <source>
        <dbReference type="SMART" id="SM00966"/>
    </source>
</evidence>
<dbReference type="NCBIfam" id="TIGR01439">
    <property type="entry name" value="lp_hng_hel_AbrB"/>
    <property type="match status" value="1"/>
</dbReference>
<feature type="domain" description="SpoVT-AbrB" evidence="1">
    <location>
        <begin position="8"/>
        <end position="51"/>
    </location>
</feature>
<dbReference type="Pfam" id="PF04014">
    <property type="entry name" value="MazE_antitoxin"/>
    <property type="match status" value="1"/>
</dbReference>
<dbReference type="PANTHER" id="PTHR36432:SF1">
    <property type="entry name" value="STAGE V SPORULATION PROTEIN T"/>
    <property type="match status" value="1"/>
</dbReference>
<sequence length="180" mass="19446">MKATGIVRRIDELGRVVIPKEIRRTQRIRRGDPLEIFTTGDGEVIFKKYSPMGELSGVTAQYVDVLSKCFALTAFVSDRDRILAASGAGRRDLADRSVSQPLEKLMDSRKPYQSDGSPEKALLPCEGSPRALLCAVPIIAAGDVTGSVGLLTEDRTAQPDAAQLKAVNVAAAFLAKQMEE</sequence>
<reference evidence="3 5" key="2">
    <citation type="journal article" date="2019" name="Nat. Med.">
        <title>A library of human gut bacterial isolates paired with longitudinal multiomics data enables mechanistic microbiome research.</title>
        <authorList>
            <person name="Poyet M."/>
            <person name="Groussin M."/>
            <person name="Gibbons S.M."/>
            <person name="Avila-Pacheco J."/>
            <person name="Jiang X."/>
            <person name="Kearney S.M."/>
            <person name="Perrotta A.R."/>
            <person name="Berdy B."/>
            <person name="Zhao S."/>
            <person name="Lieberman T.D."/>
            <person name="Swanson P.K."/>
            <person name="Smith M."/>
            <person name="Roesemann S."/>
            <person name="Alexander J.E."/>
            <person name="Rich S.A."/>
            <person name="Livny J."/>
            <person name="Vlamakis H."/>
            <person name="Clish C."/>
            <person name="Bullock K."/>
            <person name="Deik A."/>
            <person name="Scott J."/>
            <person name="Pierce K.A."/>
            <person name="Xavier R.J."/>
            <person name="Alm E.J."/>
        </authorList>
    </citation>
    <scope>NUCLEOTIDE SEQUENCE [LARGE SCALE GENOMIC DNA]</scope>
    <source>
        <strain evidence="3 5">BIOML-A1</strain>
    </source>
</reference>
<evidence type="ECO:0000313" key="2">
    <source>
        <dbReference type="EMBL" id="ATL90374.1"/>
    </source>
</evidence>
<evidence type="ECO:0000313" key="3">
    <source>
        <dbReference type="EMBL" id="MSC63306.1"/>
    </source>
</evidence>
<accession>A0A2A7AG19</accession>
<dbReference type="Gene3D" id="3.30.450.40">
    <property type="match status" value="1"/>
</dbReference>
<dbReference type="SUPFAM" id="SSF89447">
    <property type="entry name" value="AbrB/MazE/MraZ-like"/>
    <property type="match status" value="1"/>
</dbReference>
<dbReference type="Proteomes" id="UP000223709">
    <property type="component" value="Chromosome"/>
</dbReference>
<reference evidence="2 4" key="1">
    <citation type="submission" date="2017-10" db="EMBL/GenBank/DDBJ databases">
        <title>Complete Genome Sequence of Faecalibacterium prausnitzii isolated from the gut of healthy adult Indian.</title>
        <authorList>
            <person name="Bag S."/>
            <person name="Ghosh T.S."/>
            <person name="Das B."/>
        </authorList>
    </citation>
    <scope>NUCLEOTIDE SEQUENCE [LARGE SCALE GENOMIC DNA]</scope>
    <source>
        <strain evidence="2 4">Indica</strain>
    </source>
</reference>
<dbReference type="InterPro" id="IPR029016">
    <property type="entry name" value="GAF-like_dom_sf"/>
</dbReference>
<dbReference type="GeneID" id="90661461"/>
<evidence type="ECO:0000313" key="4">
    <source>
        <dbReference type="Proteomes" id="UP000223709"/>
    </source>
</evidence>
<dbReference type="PANTHER" id="PTHR36432">
    <property type="match status" value="1"/>
</dbReference>
<dbReference type="InterPro" id="IPR007159">
    <property type="entry name" value="SpoVT-AbrB_dom"/>
</dbReference>
<dbReference type="EMBL" id="WKQN01000006">
    <property type="protein sequence ID" value="MSC63306.1"/>
    <property type="molecule type" value="Genomic_DNA"/>
</dbReference>
<dbReference type="AlphaFoldDB" id="A0A2A7AG19"/>
<dbReference type="KEGG" id="fpra:CG447_09950"/>
<proteinExistence type="predicted"/>
<evidence type="ECO:0000313" key="5">
    <source>
        <dbReference type="Proteomes" id="UP000461506"/>
    </source>
</evidence>
<dbReference type="InterPro" id="IPR037914">
    <property type="entry name" value="SpoVT-AbrB_sf"/>
</dbReference>
<name>A0A2A7AG19_9FIRM</name>
<protein>
    <submittedName>
        <fullName evidence="3">AbrB/MazE/SpoVT family DNA-binding domain-containing protein</fullName>
    </submittedName>
    <submittedName>
        <fullName evidence="2">Stage V sporulation protein T</fullName>
    </submittedName>
</protein>
<dbReference type="SMART" id="SM00966">
    <property type="entry name" value="SpoVT_AbrB"/>
    <property type="match status" value="1"/>
</dbReference>
<gene>
    <name evidence="2" type="ORF">CRH10_08740</name>
    <name evidence="3" type="ORF">GKD95_08165</name>
</gene>